<feature type="binding site" evidence="7">
    <location>
        <position position="7"/>
    </location>
    <ligand>
        <name>substrate</name>
    </ligand>
</feature>
<comment type="similarity">
    <text evidence="3 8">Belongs to the transthyretin family. 5-hydroxyisourate hydrolase subfamily.</text>
</comment>
<evidence type="ECO:0000256" key="1">
    <source>
        <dbReference type="ARBA" id="ARBA00001043"/>
    </source>
</evidence>
<comment type="caution">
    <text evidence="10">The sequence shown here is derived from an EMBL/GenBank/DDBJ whole genome shotgun (WGS) entry which is preliminary data.</text>
</comment>
<feature type="domain" description="Transthyretin/hydroxyisourate hydrolase" evidence="9">
    <location>
        <begin position="1"/>
        <end position="106"/>
    </location>
</feature>
<feature type="binding site" evidence="7">
    <location>
        <position position="42"/>
    </location>
    <ligand>
        <name>substrate</name>
    </ligand>
</feature>
<comment type="catalytic activity">
    <reaction evidence="1 8">
        <text>5-hydroxyisourate + H2O = 5-hydroxy-2-oxo-4-ureido-2,5-dihydro-1H-imidazole-5-carboxylate + H(+)</text>
        <dbReference type="Rhea" id="RHEA:23736"/>
        <dbReference type="ChEBI" id="CHEBI:15377"/>
        <dbReference type="ChEBI" id="CHEBI:15378"/>
        <dbReference type="ChEBI" id="CHEBI:18072"/>
        <dbReference type="ChEBI" id="CHEBI:58639"/>
        <dbReference type="EC" id="3.5.2.17"/>
    </reaction>
</comment>
<dbReference type="GO" id="GO:0033971">
    <property type="term" value="F:hydroxyisourate hydrolase activity"/>
    <property type="evidence" value="ECO:0007669"/>
    <property type="project" value="UniProtKB-EC"/>
</dbReference>
<dbReference type="InterPro" id="IPR000895">
    <property type="entry name" value="Transthyretin/HIU_hydrolase"/>
</dbReference>
<sequence>MTGLSTHVLDAVTGRPAQGVRVILLDDTGSQVAGGATDSDGRIADLTGTVLASGPYRLVFDTGTWFADNGIEGFYPEVIISFHADGGGHLHVPLLLSPYAYSTYRGS</sequence>
<dbReference type="PRINTS" id="PR00189">
    <property type="entry name" value="TRNSTHYRETIN"/>
</dbReference>
<evidence type="ECO:0000256" key="7">
    <source>
        <dbReference type="PIRSR" id="PIRSR600895-51"/>
    </source>
</evidence>
<evidence type="ECO:0000256" key="3">
    <source>
        <dbReference type="ARBA" id="ARBA00009850"/>
    </source>
</evidence>
<dbReference type="Proteomes" id="UP000192434">
    <property type="component" value="Unassembled WGS sequence"/>
</dbReference>
<proteinExistence type="inferred from homology"/>
<dbReference type="SMART" id="SM00095">
    <property type="entry name" value="TR_THY"/>
    <property type="match status" value="1"/>
</dbReference>
<dbReference type="InterPro" id="IPR036817">
    <property type="entry name" value="Transthyretin/HIU_hydrolase_sf"/>
</dbReference>
<evidence type="ECO:0000256" key="8">
    <source>
        <dbReference type="RuleBase" id="RU361270"/>
    </source>
</evidence>
<dbReference type="EMBL" id="MVII01000035">
    <property type="protein sequence ID" value="ORB50605.1"/>
    <property type="molecule type" value="Genomic_DNA"/>
</dbReference>
<evidence type="ECO:0000256" key="2">
    <source>
        <dbReference type="ARBA" id="ARBA00002704"/>
    </source>
</evidence>
<protein>
    <recommendedName>
        <fullName evidence="8">5-hydroxyisourate hydrolase</fullName>
        <shortName evidence="8">HIU hydrolase</shortName>
        <shortName evidence="8">HIUHase</shortName>
        <ecNumber evidence="8">3.5.2.17</ecNumber>
    </recommendedName>
</protein>
<dbReference type="STRING" id="1578165.BKG68_08205"/>
<dbReference type="OrthoDB" id="9792386at2"/>
<keyword evidence="6 8" id="KW-0378">Hydrolase</keyword>
<comment type="function">
    <text evidence="2">Catalyzes the hydrolysis of 5-hydroxyisourate (HIU) to 2-oxo-4-hydroxy-4-carboxy-5-ureidoimidazoline (OHCU).</text>
</comment>
<dbReference type="InterPro" id="IPR023416">
    <property type="entry name" value="Transthyretin/HIU_hydrolase_d"/>
</dbReference>
<dbReference type="NCBIfam" id="TIGR02962">
    <property type="entry name" value="hdxy_isourate"/>
    <property type="match status" value="1"/>
</dbReference>
<gene>
    <name evidence="10" type="ORF">BST43_21975</name>
</gene>
<organism evidence="10 11">
    <name type="scientific">Mycobacteroides saopaulense</name>
    <dbReference type="NCBI Taxonomy" id="1578165"/>
    <lineage>
        <taxon>Bacteria</taxon>
        <taxon>Bacillati</taxon>
        <taxon>Actinomycetota</taxon>
        <taxon>Actinomycetes</taxon>
        <taxon>Mycobacteriales</taxon>
        <taxon>Mycobacteriaceae</taxon>
        <taxon>Mycobacteroides</taxon>
    </lineage>
</organism>
<evidence type="ECO:0000256" key="5">
    <source>
        <dbReference type="ARBA" id="ARBA00022631"/>
    </source>
</evidence>
<keyword evidence="5 8" id="KW-0659">Purine metabolism</keyword>
<evidence type="ECO:0000313" key="10">
    <source>
        <dbReference type="EMBL" id="ORB50605.1"/>
    </source>
</evidence>
<dbReference type="PANTHER" id="PTHR10395">
    <property type="entry name" value="URICASE AND TRANSTHYRETIN-RELATED"/>
    <property type="match status" value="1"/>
</dbReference>
<dbReference type="GO" id="GO:0006144">
    <property type="term" value="P:purine nucleobase metabolic process"/>
    <property type="evidence" value="ECO:0007669"/>
    <property type="project" value="UniProtKB-KW"/>
</dbReference>
<dbReference type="EC" id="3.5.2.17" evidence="8"/>
<comment type="subunit">
    <text evidence="4 8">Homotetramer.</text>
</comment>
<dbReference type="RefSeq" id="WP_083018983.1">
    <property type="nucleotide sequence ID" value="NZ_MVII01000035.1"/>
</dbReference>
<dbReference type="PANTHER" id="PTHR10395:SF7">
    <property type="entry name" value="5-HYDROXYISOURATE HYDROLASE"/>
    <property type="match status" value="1"/>
</dbReference>
<feature type="binding site" evidence="7">
    <location>
        <position position="104"/>
    </location>
    <ligand>
        <name>substrate</name>
    </ligand>
</feature>
<reference evidence="10 11" key="1">
    <citation type="submission" date="2016-12" db="EMBL/GenBank/DDBJ databases">
        <title>The new phylogeny of genus Mycobacterium.</title>
        <authorList>
            <person name="Tortoli E."/>
            <person name="Trovato A."/>
            <person name="Cirillo D.M."/>
        </authorList>
    </citation>
    <scope>NUCLEOTIDE SEQUENCE [LARGE SCALE GENOMIC DNA]</scope>
    <source>
        <strain evidence="10 11">CCUG 66554</strain>
    </source>
</reference>
<dbReference type="PROSITE" id="PS00768">
    <property type="entry name" value="TRANSTHYRETIN_1"/>
    <property type="match status" value="1"/>
</dbReference>
<dbReference type="InterPro" id="IPR014306">
    <property type="entry name" value="Hydroxyisourate_hydrolase"/>
</dbReference>
<evidence type="ECO:0000313" key="11">
    <source>
        <dbReference type="Proteomes" id="UP000192434"/>
    </source>
</evidence>
<dbReference type="SUPFAM" id="SSF49472">
    <property type="entry name" value="Transthyretin (synonym: prealbumin)"/>
    <property type="match status" value="1"/>
</dbReference>
<dbReference type="AlphaFoldDB" id="A0A1X0IQE2"/>
<evidence type="ECO:0000259" key="9">
    <source>
        <dbReference type="SMART" id="SM00095"/>
    </source>
</evidence>
<accession>A0A1X0IQE2</accession>
<evidence type="ECO:0000256" key="6">
    <source>
        <dbReference type="ARBA" id="ARBA00022801"/>
    </source>
</evidence>
<name>A0A1X0IQE2_9MYCO</name>
<dbReference type="CDD" id="cd05822">
    <property type="entry name" value="TLP_HIUase"/>
    <property type="match status" value="1"/>
</dbReference>
<evidence type="ECO:0000256" key="4">
    <source>
        <dbReference type="ARBA" id="ARBA00011881"/>
    </source>
</evidence>
<dbReference type="Pfam" id="PF00576">
    <property type="entry name" value="Transthyretin"/>
    <property type="match status" value="1"/>
</dbReference>
<dbReference type="Gene3D" id="2.60.40.180">
    <property type="entry name" value="Transthyretin/hydroxyisourate hydrolase domain"/>
    <property type="match status" value="1"/>
</dbReference>
<dbReference type="InterPro" id="IPR023418">
    <property type="entry name" value="Thyroxine_BS"/>
</dbReference>